<gene>
    <name evidence="2" type="ORF">H8E41_11600</name>
</gene>
<evidence type="ECO:0000259" key="1">
    <source>
        <dbReference type="Pfam" id="PF01850"/>
    </source>
</evidence>
<sequence>MSGGSDLLQTGLIEIPFRGSTAIRAGQLQEFHGDPADRMIVATAIENAATLMTADERILSWNHLHQKIDARM</sequence>
<dbReference type="InterPro" id="IPR029060">
    <property type="entry name" value="PIN-like_dom_sf"/>
</dbReference>
<dbReference type="EMBL" id="JACNJZ010000170">
    <property type="protein sequence ID" value="MBC8318543.1"/>
    <property type="molecule type" value="Genomic_DNA"/>
</dbReference>
<dbReference type="Proteomes" id="UP000614424">
    <property type="component" value="Unassembled WGS sequence"/>
</dbReference>
<dbReference type="Pfam" id="PF01850">
    <property type="entry name" value="PIN"/>
    <property type="match status" value="1"/>
</dbReference>
<name>A0A8J6NH38_9BACT</name>
<dbReference type="Gene3D" id="3.40.50.1010">
    <property type="entry name" value="5'-nuclease"/>
    <property type="match status" value="1"/>
</dbReference>
<comment type="caution">
    <text evidence="2">The sequence shown here is derived from an EMBL/GenBank/DDBJ whole genome shotgun (WGS) entry which is preliminary data.</text>
</comment>
<accession>A0A8J6NH38</accession>
<dbReference type="AlphaFoldDB" id="A0A8J6NH38"/>
<organism evidence="2 3">
    <name type="scientific">Candidatus Desulfobia pelagia</name>
    <dbReference type="NCBI Taxonomy" id="2841692"/>
    <lineage>
        <taxon>Bacteria</taxon>
        <taxon>Pseudomonadati</taxon>
        <taxon>Thermodesulfobacteriota</taxon>
        <taxon>Desulfobulbia</taxon>
        <taxon>Desulfobulbales</taxon>
        <taxon>Desulfobulbaceae</taxon>
        <taxon>Candidatus Desulfobia</taxon>
    </lineage>
</organism>
<dbReference type="InterPro" id="IPR002716">
    <property type="entry name" value="PIN_dom"/>
</dbReference>
<dbReference type="SUPFAM" id="SSF88723">
    <property type="entry name" value="PIN domain-like"/>
    <property type="match status" value="1"/>
</dbReference>
<evidence type="ECO:0000313" key="2">
    <source>
        <dbReference type="EMBL" id="MBC8318543.1"/>
    </source>
</evidence>
<proteinExistence type="predicted"/>
<reference evidence="2 3" key="1">
    <citation type="submission" date="2020-08" db="EMBL/GenBank/DDBJ databases">
        <title>Bridging the membrane lipid divide: bacteria of the FCB group superphylum have the potential to synthesize archaeal ether lipids.</title>
        <authorList>
            <person name="Villanueva L."/>
            <person name="Von Meijenfeldt F.A.B."/>
            <person name="Westbye A.B."/>
            <person name="Yadav S."/>
            <person name="Hopmans E.C."/>
            <person name="Dutilh B.E."/>
            <person name="Sinninghe Damste J.S."/>
        </authorList>
    </citation>
    <scope>NUCLEOTIDE SEQUENCE [LARGE SCALE GENOMIC DNA]</scope>
    <source>
        <strain evidence="2">NIOZ-UU47</strain>
    </source>
</reference>
<protein>
    <recommendedName>
        <fullName evidence="1">PIN domain-containing protein</fullName>
    </recommendedName>
</protein>
<feature type="domain" description="PIN" evidence="1">
    <location>
        <begin position="15"/>
        <end position="58"/>
    </location>
</feature>
<evidence type="ECO:0000313" key="3">
    <source>
        <dbReference type="Proteomes" id="UP000614424"/>
    </source>
</evidence>